<protein>
    <recommendedName>
        <fullName evidence="2">asparaginase</fullName>
        <ecNumber evidence="2">3.5.1.1</ecNumber>
    </recommendedName>
</protein>
<feature type="binding site" evidence="5">
    <location>
        <position position="123"/>
    </location>
    <ligand>
        <name>substrate</name>
    </ligand>
</feature>
<dbReference type="PANTHER" id="PTHR11707:SF28">
    <property type="entry name" value="60 KDA LYSOPHOSPHOLIPASE"/>
    <property type="match status" value="1"/>
</dbReference>
<keyword evidence="3" id="KW-0378">Hydrolase</keyword>
<dbReference type="Gene3D" id="3.40.50.1170">
    <property type="entry name" value="L-asparaginase, N-terminal domain"/>
    <property type="match status" value="1"/>
</dbReference>
<dbReference type="AlphaFoldDB" id="A0A229UHR7"/>
<dbReference type="SFLD" id="SFLDS00057">
    <property type="entry name" value="Glutaminase/Asparaginase"/>
    <property type="match status" value="1"/>
</dbReference>
<evidence type="ECO:0000259" key="8">
    <source>
        <dbReference type="Pfam" id="PF17763"/>
    </source>
</evidence>
<evidence type="ECO:0000259" key="7">
    <source>
        <dbReference type="Pfam" id="PF00710"/>
    </source>
</evidence>
<evidence type="ECO:0000256" key="5">
    <source>
        <dbReference type="PIRSR" id="PIRSR001220-2"/>
    </source>
</evidence>
<dbReference type="Proteomes" id="UP000215509">
    <property type="component" value="Unassembled WGS sequence"/>
</dbReference>
<comment type="caution">
    <text evidence="9">The sequence shown here is derived from an EMBL/GenBank/DDBJ whole genome shotgun (WGS) entry which is preliminary data.</text>
</comment>
<dbReference type="InterPro" id="IPR036152">
    <property type="entry name" value="Asp/glu_Ase-like_sf"/>
</dbReference>
<dbReference type="InterPro" id="IPR006034">
    <property type="entry name" value="Asparaginase/glutaminase-like"/>
</dbReference>
<evidence type="ECO:0000256" key="3">
    <source>
        <dbReference type="ARBA" id="ARBA00022801"/>
    </source>
</evidence>
<proteinExistence type="inferred from homology"/>
<gene>
    <name evidence="9" type="ORF">CF651_28430</name>
</gene>
<dbReference type="InterPro" id="IPR004550">
    <property type="entry name" value="AsnASE_II"/>
</dbReference>
<dbReference type="CDD" id="cd08964">
    <property type="entry name" value="L-asparaginase_II"/>
    <property type="match status" value="1"/>
</dbReference>
<name>A0A229UHR7_9BACL</name>
<dbReference type="GO" id="GO:0006528">
    <property type="term" value="P:asparagine metabolic process"/>
    <property type="evidence" value="ECO:0007669"/>
    <property type="project" value="InterPro"/>
</dbReference>
<dbReference type="PRINTS" id="PR00139">
    <property type="entry name" value="ASNGLNASE"/>
</dbReference>
<dbReference type="FunFam" id="3.40.50.1170:FF:000001">
    <property type="entry name" value="L-asparaginase 2"/>
    <property type="match status" value="1"/>
</dbReference>
<organism evidence="9 10">
    <name type="scientific">Paenibacillus rigui</name>
    <dbReference type="NCBI Taxonomy" id="554312"/>
    <lineage>
        <taxon>Bacteria</taxon>
        <taxon>Bacillati</taxon>
        <taxon>Bacillota</taxon>
        <taxon>Bacilli</taxon>
        <taxon>Bacillales</taxon>
        <taxon>Paenibacillaceae</taxon>
        <taxon>Paenibacillus</taxon>
    </lineage>
</organism>
<feature type="binding site" evidence="5">
    <location>
        <begin position="154"/>
        <end position="155"/>
    </location>
    <ligand>
        <name>substrate</name>
    </ligand>
</feature>
<accession>A0A229UHR7</accession>
<evidence type="ECO:0000256" key="2">
    <source>
        <dbReference type="ARBA" id="ARBA00012920"/>
    </source>
</evidence>
<sequence length="402" mass="43082">MLVYLTQYLSILGRDIHMPITFHHSLLKVCLTSSLLLSALAAPVSLLPSSTAFAASEEAAAPSSLPKVKVIGTGGTISGKSVDETSFQNYKAGTLLIQDMVDALPNKDRIAEVTTTQFGNSGSSAYSMQDLYDLSLQVDAALKEQDGVVVTTGTDTMEEIAYFLDLTVQSPKPVVVTGSMRPWTVIGSDAQANLYNAIKLAGSGKTKYFGTVLMLNDTIHAAREVTKTNDYRTDTFESPQLGMLGYIDEKNIRIYRAPARSLKPAYEWATPFDLTRIKKEDLPKVEIAFSYQGAGREAIDGFVAGGAQGIVTAGTGAGGISKAMSEARQKAIEEKGVIFVTTTRTGSGSIYSGGKNIIAGDNLNAQHARIMLLVSLSFSKNADTIKGWFETYGAPQVDLTDK</sequence>
<dbReference type="OrthoDB" id="9788068at2"/>
<evidence type="ECO:0000256" key="1">
    <source>
        <dbReference type="ARBA" id="ARBA00010518"/>
    </source>
</evidence>
<dbReference type="SMART" id="SM00870">
    <property type="entry name" value="Asparaginase"/>
    <property type="match status" value="1"/>
</dbReference>
<evidence type="ECO:0000313" key="10">
    <source>
        <dbReference type="Proteomes" id="UP000215509"/>
    </source>
</evidence>
<dbReference type="InterPro" id="IPR037152">
    <property type="entry name" value="L-asparaginase_N_sf"/>
</dbReference>
<evidence type="ECO:0000256" key="4">
    <source>
        <dbReference type="PIRSR" id="PIRSR001220-1"/>
    </source>
</evidence>
<dbReference type="PROSITE" id="PS51732">
    <property type="entry name" value="ASN_GLN_ASE_3"/>
    <property type="match status" value="1"/>
</dbReference>
<feature type="domain" description="Asparaginase/glutaminase C-terminal" evidence="8">
    <location>
        <begin position="284"/>
        <end position="389"/>
    </location>
</feature>
<feature type="active site" evidence="6">
    <location>
        <position position="76"/>
    </location>
</feature>
<dbReference type="PIRSF" id="PIRSF500176">
    <property type="entry name" value="L_ASNase"/>
    <property type="match status" value="1"/>
</dbReference>
<dbReference type="SUPFAM" id="SSF53774">
    <property type="entry name" value="Glutaminase/Asparaginase"/>
    <property type="match status" value="1"/>
</dbReference>
<dbReference type="EMBL" id="NMQW01000053">
    <property type="protein sequence ID" value="OXM82936.1"/>
    <property type="molecule type" value="Genomic_DNA"/>
</dbReference>
<dbReference type="PIRSF" id="PIRSF001220">
    <property type="entry name" value="L-ASNase_gatD"/>
    <property type="match status" value="1"/>
</dbReference>
<dbReference type="Pfam" id="PF00710">
    <property type="entry name" value="Asparaginase"/>
    <property type="match status" value="1"/>
</dbReference>
<comment type="similarity">
    <text evidence="1">Belongs to the asparaginase 1 family.</text>
</comment>
<dbReference type="PANTHER" id="PTHR11707">
    <property type="entry name" value="L-ASPARAGINASE"/>
    <property type="match status" value="1"/>
</dbReference>
<evidence type="ECO:0000256" key="6">
    <source>
        <dbReference type="PROSITE-ProRule" id="PRU10099"/>
    </source>
</evidence>
<dbReference type="InterPro" id="IPR027473">
    <property type="entry name" value="L-asparaginase_C"/>
</dbReference>
<feature type="domain" description="L-asparaginase N-terminal" evidence="7">
    <location>
        <begin position="67"/>
        <end position="258"/>
    </location>
</feature>
<reference evidence="9 10" key="1">
    <citation type="submission" date="2017-07" db="EMBL/GenBank/DDBJ databases">
        <title>Genome sequencing and assembly of Paenibacillus rigui.</title>
        <authorList>
            <person name="Mayilraj S."/>
        </authorList>
    </citation>
    <scope>NUCLEOTIDE SEQUENCE [LARGE SCALE GENOMIC DNA]</scope>
    <source>
        <strain evidence="9 10">JCM 16352</strain>
    </source>
</reference>
<dbReference type="InterPro" id="IPR040919">
    <property type="entry name" value="Asparaginase_C"/>
</dbReference>
<keyword evidence="10" id="KW-1185">Reference proteome</keyword>
<dbReference type="PROSITE" id="PS00144">
    <property type="entry name" value="ASN_GLN_ASE_1"/>
    <property type="match status" value="1"/>
</dbReference>
<dbReference type="InterPro" id="IPR020827">
    <property type="entry name" value="Asparaginase/glutaminase_AS1"/>
</dbReference>
<feature type="active site" description="O-isoaspartyl threonine intermediate" evidence="4">
    <location>
        <position position="76"/>
    </location>
</feature>
<dbReference type="Pfam" id="PF17763">
    <property type="entry name" value="Asparaginase_C"/>
    <property type="match status" value="1"/>
</dbReference>
<dbReference type="Gene3D" id="3.40.50.40">
    <property type="match status" value="1"/>
</dbReference>
<dbReference type="GO" id="GO:0004067">
    <property type="term" value="F:asparaginase activity"/>
    <property type="evidence" value="ECO:0007669"/>
    <property type="project" value="UniProtKB-UniRule"/>
</dbReference>
<evidence type="ECO:0000313" key="9">
    <source>
        <dbReference type="EMBL" id="OXM82936.1"/>
    </source>
</evidence>
<dbReference type="InterPro" id="IPR027474">
    <property type="entry name" value="L-asparaginase_N"/>
</dbReference>
<dbReference type="EC" id="3.5.1.1" evidence="2"/>